<protein>
    <submittedName>
        <fullName evidence="4">TetR/AcrR family transcriptional regulator</fullName>
    </submittedName>
</protein>
<evidence type="ECO:0000256" key="1">
    <source>
        <dbReference type="ARBA" id="ARBA00023125"/>
    </source>
</evidence>
<evidence type="ECO:0000313" key="5">
    <source>
        <dbReference type="Proteomes" id="UP000574276"/>
    </source>
</evidence>
<evidence type="ECO:0000256" key="2">
    <source>
        <dbReference type="PROSITE-ProRule" id="PRU00335"/>
    </source>
</evidence>
<dbReference type="InterPro" id="IPR050624">
    <property type="entry name" value="HTH-type_Tx_Regulator"/>
</dbReference>
<dbReference type="PRINTS" id="PR00455">
    <property type="entry name" value="HTHTETR"/>
</dbReference>
<dbReference type="EMBL" id="JACEGA010000001">
    <property type="protein sequence ID" value="MBB2183272.1"/>
    <property type="molecule type" value="Genomic_DNA"/>
</dbReference>
<sequence>MARHFSDHEKQLIKKRLLIEGKKLFEKFGVRKTSIDKIVEKVGIAKGSFYNFYTSKESLVYNLIMDIEVQMHKEEMDNLHEFLMKYEFPEALKFTVLKSLSYMDKEPLLHIHNDPQLLYEIWTKLGEEEKERGALQDQNRVMDFIDKAKQMGYVLTVSDEVFNASLMSLFMIYVNQNMIGRSGQEALELIMKSTFDSLFIKGENGGI</sequence>
<dbReference type="PROSITE" id="PS50977">
    <property type="entry name" value="HTH_TETR_2"/>
    <property type="match status" value="1"/>
</dbReference>
<feature type="DNA-binding region" description="H-T-H motif" evidence="2">
    <location>
        <begin position="34"/>
        <end position="53"/>
    </location>
</feature>
<evidence type="ECO:0000313" key="4">
    <source>
        <dbReference type="EMBL" id="MBB2183272.1"/>
    </source>
</evidence>
<dbReference type="PANTHER" id="PTHR43479:SF11">
    <property type="entry name" value="ACREF_ENVCD OPERON REPRESSOR-RELATED"/>
    <property type="match status" value="1"/>
</dbReference>
<dbReference type="Gene3D" id="1.10.357.10">
    <property type="entry name" value="Tetracycline Repressor, domain 2"/>
    <property type="match status" value="1"/>
</dbReference>
<comment type="caution">
    <text evidence="4">The sequence shown here is derived from an EMBL/GenBank/DDBJ whole genome shotgun (WGS) entry which is preliminary data.</text>
</comment>
<name>A0A839K245_9FIRM</name>
<dbReference type="InterPro" id="IPR001647">
    <property type="entry name" value="HTH_TetR"/>
</dbReference>
<feature type="domain" description="HTH tetR-type" evidence="3">
    <location>
        <begin position="11"/>
        <end position="71"/>
    </location>
</feature>
<gene>
    <name evidence="4" type="ORF">H0486_10310</name>
</gene>
<dbReference type="Proteomes" id="UP000574276">
    <property type="component" value="Unassembled WGS sequence"/>
</dbReference>
<dbReference type="AlphaFoldDB" id="A0A839K245"/>
<dbReference type="GO" id="GO:0003677">
    <property type="term" value="F:DNA binding"/>
    <property type="evidence" value="ECO:0007669"/>
    <property type="project" value="UniProtKB-UniRule"/>
</dbReference>
<dbReference type="PANTHER" id="PTHR43479">
    <property type="entry name" value="ACREF/ENVCD OPERON REPRESSOR-RELATED"/>
    <property type="match status" value="1"/>
</dbReference>
<evidence type="ECO:0000259" key="3">
    <source>
        <dbReference type="PROSITE" id="PS50977"/>
    </source>
</evidence>
<dbReference type="Pfam" id="PF00440">
    <property type="entry name" value="TetR_N"/>
    <property type="match status" value="1"/>
</dbReference>
<reference evidence="4 5" key="1">
    <citation type="submission" date="2020-07" db="EMBL/GenBank/DDBJ databases">
        <title>Characterization and genome sequencing of isolate MD1, a novel member within the family Lachnospiraceae.</title>
        <authorList>
            <person name="Rettenmaier R."/>
            <person name="Di Bello L."/>
            <person name="Zinser C."/>
            <person name="Scheitz K."/>
            <person name="Liebl W."/>
            <person name="Zverlov V."/>
        </authorList>
    </citation>
    <scope>NUCLEOTIDE SEQUENCE [LARGE SCALE GENOMIC DNA]</scope>
    <source>
        <strain evidence="4 5">MD1</strain>
    </source>
</reference>
<dbReference type="InterPro" id="IPR009057">
    <property type="entry name" value="Homeodomain-like_sf"/>
</dbReference>
<keyword evidence="5" id="KW-1185">Reference proteome</keyword>
<accession>A0A839K245</accession>
<dbReference type="SUPFAM" id="SSF46689">
    <property type="entry name" value="Homeodomain-like"/>
    <property type="match status" value="1"/>
</dbReference>
<dbReference type="RefSeq" id="WP_228352945.1">
    <property type="nucleotide sequence ID" value="NZ_JACEGA010000001.1"/>
</dbReference>
<proteinExistence type="predicted"/>
<keyword evidence="1 2" id="KW-0238">DNA-binding</keyword>
<organism evidence="4 5">
    <name type="scientific">Variimorphobacter saccharofermentans</name>
    <dbReference type="NCBI Taxonomy" id="2755051"/>
    <lineage>
        <taxon>Bacteria</taxon>
        <taxon>Bacillati</taxon>
        <taxon>Bacillota</taxon>
        <taxon>Clostridia</taxon>
        <taxon>Lachnospirales</taxon>
        <taxon>Lachnospiraceae</taxon>
        <taxon>Variimorphobacter</taxon>
    </lineage>
</organism>